<dbReference type="Gene3D" id="2.40.100.10">
    <property type="entry name" value="Cyclophilin-like"/>
    <property type="match status" value="1"/>
</dbReference>
<dbReference type="CDD" id="cd00317">
    <property type="entry name" value="cyclophilin"/>
    <property type="match status" value="1"/>
</dbReference>
<dbReference type="EC" id="5.2.1.8" evidence="5"/>
<comment type="caution">
    <text evidence="7">The sequence shown here is derived from an EMBL/GenBank/DDBJ whole genome shotgun (WGS) entry which is preliminary data.</text>
</comment>
<evidence type="ECO:0000256" key="5">
    <source>
        <dbReference type="RuleBase" id="RU363019"/>
    </source>
</evidence>
<keyword evidence="4 5" id="KW-0413">Isomerase</keyword>
<organism evidence="7 8">
    <name type="scientific">Candidatus Avacidaminococcus intestinavium</name>
    <dbReference type="NCBI Taxonomy" id="2840684"/>
    <lineage>
        <taxon>Bacteria</taxon>
        <taxon>Bacillati</taxon>
        <taxon>Bacillota</taxon>
        <taxon>Negativicutes</taxon>
        <taxon>Acidaminococcales</taxon>
        <taxon>Acidaminococcaceae</taxon>
        <taxon>Acidaminococcaceae incertae sedis</taxon>
        <taxon>Candidatus Avacidaminococcus</taxon>
    </lineage>
</organism>
<evidence type="ECO:0000256" key="1">
    <source>
        <dbReference type="ARBA" id="ARBA00002388"/>
    </source>
</evidence>
<dbReference type="PANTHER" id="PTHR45625:SF4">
    <property type="entry name" value="PEPTIDYLPROLYL ISOMERASE DOMAIN AND WD REPEAT-CONTAINING PROTEIN 1"/>
    <property type="match status" value="1"/>
</dbReference>
<evidence type="ECO:0000256" key="3">
    <source>
        <dbReference type="ARBA" id="ARBA00023110"/>
    </source>
</evidence>
<dbReference type="SUPFAM" id="SSF50891">
    <property type="entry name" value="Cyclophilin-like"/>
    <property type="match status" value="1"/>
</dbReference>
<feature type="domain" description="PPIase cyclophilin-type" evidence="6">
    <location>
        <begin position="3"/>
        <end position="154"/>
    </location>
</feature>
<comment type="function">
    <text evidence="1 5">PPIases accelerate the folding of proteins. It catalyzes the cis-trans isomerization of proline imidic peptide bonds in oligopeptides.</text>
</comment>
<evidence type="ECO:0000256" key="4">
    <source>
        <dbReference type="ARBA" id="ARBA00023235"/>
    </source>
</evidence>
<dbReference type="AlphaFoldDB" id="A0A9D1MPI5"/>
<dbReference type="InterPro" id="IPR024936">
    <property type="entry name" value="Cyclophilin-type_PPIase"/>
</dbReference>
<accession>A0A9D1MPI5</accession>
<proteinExistence type="inferred from homology"/>
<dbReference type="InterPro" id="IPR044666">
    <property type="entry name" value="Cyclophilin_A-like"/>
</dbReference>
<gene>
    <name evidence="7" type="ORF">IAB06_04775</name>
</gene>
<dbReference type="EMBL" id="DVNI01000074">
    <property type="protein sequence ID" value="HIU64333.1"/>
    <property type="molecule type" value="Genomic_DNA"/>
</dbReference>
<dbReference type="GO" id="GO:0003755">
    <property type="term" value="F:peptidyl-prolyl cis-trans isomerase activity"/>
    <property type="evidence" value="ECO:0007669"/>
    <property type="project" value="UniProtKB-UniRule"/>
</dbReference>
<reference evidence="7" key="1">
    <citation type="submission" date="2020-10" db="EMBL/GenBank/DDBJ databases">
        <authorList>
            <person name="Gilroy R."/>
        </authorList>
    </citation>
    <scope>NUCLEOTIDE SEQUENCE</scope>
    <source>
        <strain evidence="7">CHK160-1198</strain>
    </source>
</reference>
<dbReference type="PROSITE" id="PS50072">
    <property type="entry name" value="CSA_PPIASE_2"/>
    <property type="match status" value="1"/>
</dbReference>
<dbReference type="PANTHER" id="PTHR45625">
    <property type="entry name" value="PEPTIDYL-PROLYL CIS-TRANS ISOMERASE-RELATED"/>
    <property type="match status" value="1"/>
</dbReference>
<comment type="catalytic activity">
    <reaction evidence="5">
        <text>[protein]-peptidylproline (omega=180) = [protein]-peptidylproline (omega=0)</text>
        <dbReference type="Rhea" id="RHEA:16237"/>
        <dbReference type="Rhea" id="RHEA-COMP:10747"/>
        <dbReference type="Rhea" id="RHEA-COMP:10748"/>
        <dbReference type="ChEBI" id="CHEBI:83833"/>
        <dbReference type="ChEBI" id="CHEBI:83834"/>
        <dbReference type="EC" id="5.2.1.8"/>
    </reaction>
</comment>
<keyword evidence="3 5" id="KW-0697">Rotamase</keyword>
<protein>
    <recommendedName>
        <fullName evidence="5">Peptidyl-prolyl cis-trans isomerase</fullName>
        <shortName evidence="5">PPIase</shortName>
        <ecNumber evidence="5">5.2.1.8</ecNumber>
    </recommendedName>
</protein>
<name>A0A9D1MPI5_9FIRM</name>
<reference evidence="7" key="2">
    <citation type="journal article" date="2021" name="PeerJ">
        <title>Extensive microbial diversity within the chicken gut microbiome revealed by metagenomics and culture.</title>
        <authorList>
            <person name="Gilroy R."/>
            <person name="Ravi A."/>
            <person name="Getino M."/>
            <person name="Pursley I."/>
            <person name="Horton D.L."/>
            <person name="Alikhan N.F."/>
            <person name="Baker D."/>
            <person name="Gharbi K."/>
            <person name="Hall N."/>
            <person name="Watson M."/>
            <person name="Adriaenssens E.M."/>
            <person name="Foster-Nyarko E."/>
            <person name="Jarju S."/>
            <person name="Secka A."/>
            <person name="Antonio M."/>
            <person name="Oren A."/>
            <person name="Chaudhuri R.R."/>
            <person name="La Ragione R."/>
            <person name="Hildebrand F."/>
            <person name="Pallen M.J."/>
        </authorList>
    </citation>
    <scope>NUCLEOTIDE SEQUENCE</scope>
    <source>
        <strain evidence="7">CHK160-1198</strain>
    </source>
</reference>
<dbReference type="PIRSF" id="PIRSF001467">
    <property type="entry name" value="Peptidylpro_ismrse"/>
    <property type="match status" value="1"/>
</dbReference>
<evidence type="ECO:0000259" key="6">
    <source>
        <dbReference type="PROSITE" id="PS50072"/>
    </source>
</evidence>
<comment type="similarity">
    <text evidence="2 5">Belongs to the cyclophilin-type PPIase family.</text>
</comment>
<dbReference type="PRINTS" id="PR00153">
    <property type="entry name" value="CSAPPISMRASE"/>
</dbReference>
<dbReference type="Pfam" id="PF00160">
    <property type="entry name" value="Pro_isomerase"/>
    <property type="match status" value="1"/>
</dbReference>
<evidence type="ECO:0000313" key="8">
    <source>
        <dbReference type="Proteomes" id="UP000824099"/>
    </source>
</evidence>
<dbReference type="Proteomes" id="UP000824099">
    <property type="component" value="Unassembled WGS sequence"/>
</dbReference>
<sequence>MTINRKVIFNTNKGQFTVEMFEDKAPKTTENFISLVEKKFYDGIVFHRVIDGFMIQGGDPTGTGMGGPGYKIKDEFGAGLTHEDEGYLSMANAGPNTGGSQFFITLAPTPWLDGKHAIFGRVTDGIEVVRAIGVVATDFRDRPLEDVVMETVEVVG</sequence>
<dbReference type="InterPro" id="IPR002130">
    <property type="entry name" value="Cyclophilin-type_PPIase_dom"/>
</dbReference>
<evidence type="ECO:0000313" key="7">
    <source>
        <dbReference type="EMBL" id="HIU64333.1"/>
    </source>
</evidence>
<dbReference type="InterPro" id="IPR029000">
    <property type="entry name" value="Cyclophilin-like_dom_sf"/>
</dbReference>
<evidence type="ECO:0000256" key="2">
    <source>
        <dbReference type="ARBA" id="ARBA00007365"/>
    </source>
</evidence>